<dbReference type="OrthoDB" id="10261384at2759"/>
<sequence length="460" mass="51061">MGIEATQQIDRESLESRPGILIVGSSNVGKRTLLSRLLSVDLSDAPESSSEILCYGWTIDTKYYSANLSIWTAHLGDEFSFSSIPVSKQLDALVLVFDLSDLSSFATLQEWVSGIDIQKFEILLCIGNKADLLPGHFAHSEYRRRLQKRGELSSDPHPEYLDYGILETEGSSLLGDEERSSEIRRLCLEWCSQHNIEYIEACASNADFDKCLSINGDSQGVERLYGALSTNMWPGMILKSRNQIPESSPVDKEDVSDEESEFEIEYELLSHGSAEPWDGMDESWVALNDLPTTSDTKEVSVHGNAPISDQDEKHKKGDAVELQASSFSEVPVEKELDIKADDASAHKASGTEADEASEQEASEPKASILPAQGESHAEATEAPVEVPEDAEAEVLVREESETNEDMSHSFEDVEQLMCEISHMRENLRLLPDFQRKEMAAKLAMKMANMFADSSDEEGYN</sequence>
<dbReference type="GO" id="GO:0005525">
    <property type="term" value="F:GTP binding"/>
    <property type="evidence" value="ECO:0007669"/>
    <property type="project" value="InterPro"/>
</dbReference>
<dbReference type="PANTHER" id="PTHR14659">
    <property type="entry name" value="ALPHA- AND GAMMA-ADAPTIN-BINDING PROTEIN P34"/>
    <property type="match status" value="1"/>
</dbReference>
<dbReference type="SUPFAM" id="SSF52540">
    <property type="entry name" value="P-loop containing nucleoside triphosphate hydrolases"/>
    <property type="match status" value="1"/>
</dbReference>
<accession>A0A3S3MIY4</accession>
<evidence type="ECO:0000313" key="3">
    <source>
        <dbReference type="Proteomes" id="UP000283530"/>
    </source>
</evidence>
<feature type="compositionally biased region" description="Basic and acidic residues" evidence="1">
    <location>
        <begin position="310"/>
        <end position="319"/>
    </location>
</feature>
<evidence type="ECO:0000313" key="2">
    <source>
        <dbReference type="EMBL" id="RWR84587.1"/>
    </source>
</evidence>
<dbReference type="STRING" id="337451.A0A3S3MIY4"/>
<dbReference type="PANTHER" id="PTHR14659:SF1">
    <property type="entry name" value="ALPHA- AND GAMMA-ADAPTIN-BINDING PROTEIN P34"/>
    <property type="match status" value="1"/>
</dbReference>
<gene>
    <name evidence="2" type="ORF">CKAN_01340600</name>
</gene>
<name>A0A3S3MIY4_9MAGN</name>
<evidence type="ECO:0000256" key="1">
    <source>
        <dbReference type="SAM" id="MobiDB-lite"/>
    </source>
</evidence>
<reference evidence="2 3" key="1">
    <citation type="journal article" date="2019" name="Nat. Plants">
        <title>Stout camphor tree genome fills gaps in understanding of flowering plant genome evolution.</title>
        <authorList>
            <person name="Chaw S.M."/>
            <person name="Liu Y.C."/>
            <person name="Wu Y.W."/>
            <person name="Wang H.Y."/>
            <person name="Lin C.I."/>
            <person name="Wu C.S."/>
            <person name="Ke H.M."/>
            <person name="Chang L.Y."/>
            <person name="Hsu C.Y."/>
            <person name="Yang H.T."/>
            <person name="Sudianto E."/>
            <person name="Hsu M.H."/>
            <person name="Wu K.P."/>
            <person name="Wang L.N."/>
            <person name="Leebens-Mack J.H."/>
            <person name="Tsai I.J."/>
        </authorList>
    </citation>
    <scope>NUCLEOTIDE SEQUENCE [LARGE SCALE GENOMIC DNA]</scope>
    <source>
        <strain evidence="3">cv. Chaw 1501</strain>
        <tissue evidence="2">Young leaves</tissue>
    </source>
</reference>
<dbReference type="AlphaFoldDB" id="A0A3S3MIY4"/>
<dbReference type="GO" id="GO:0003924">
    <property type="term" value="F:GTPase activity"/>
    <property type="evidence" value="ECO:0007669"/>
    <property type="project" value="InterPro"/>
</dbReference>
<feature type="region of interest" description="Disordered" evidence="1">
    <location>
        <begin position="371"/>
        <end position="390"/>
    </location>
</feature>
<dbReference type="InterPro" id="IPR019341">
    <property type="entry name" value="Alpha/Gamma-adaptin-bd_p34"/>
</dbReference>
<feature type="compositionally biased region" description="Basic and acidic residues" evidence="1">
    <location>
        <begin position="331"/>
        <end position="345"/>
    </location>
</feature>
<protein>
    <submittedName>
        <fullName evidence="2">Small GTPase superfamily</fullName>
    </submittedName>
</protein>
<dbReference type="Gene3D" id="3.40.50.300">
    <property type="entry name" value="P-loop containing nucleotide triphosphate hydrolases"/>
    <property type="match status" value="1"/>
</dbReference>
<dbReference type="Proteomes" id="UP000283530">
    <property type="component" value="Unassembled WGS sequence"/>
</dbReference>
<feature type="region of interest" description="Disordered" evidence="1">
    <location>
        <begin position="294"/>
        <end position="365"/>
    </location>
</feature>
<feature type="compositionally biased region" description="Acidic residues" evidence="1">
    <location>
        <begin position="352"/>
        <end position="361"/>
    </location>
</feature>
<dbReference type="EMBL" id="QPKB01000005">
    <property type="protein sequence ID" value="RWR84587.1"/>
    <property type="molecule type" value="Genomic_DNA"/>
</dbReference>
<organism evidence="2 3">
    <name type="scientific">Cinnamomum micranthum f. kanehirae</name>
    <dbReference type="NCBI Taxonomy" id="337451"/>
    <lineage>
        <taxon>Eukaryota</taxon>
        <taxon>Viridiplantae</taxon>
        <taxon>Streptophyta</taxon>
        <taxon>Embryophyta</taxon>
        <taxon>Tracheophyta</taxon>
        <taxon>Spermatophyta</taxon>
        <taxon>Magnoliopsida</taxon>
        <taxon>Magnoliidae</taxon>
        <taxon>Laurales</taxon>
        <taxon>Lauraceae</taxon>
        <taxon>Cinnamomum</taxon>
    </lineage>
</organism>
<dbReference type="Pfam" id="PF00071">
    <property type="entry name" value="Ras"/>
    <property type="match status" value="1"/>
</dbReference>
<dbReference type="InterPro" id="IPR001806">
    <property type="entry name" value="Small_GTPase"/>
</dbReference>
<dbReference type="InterPro" id="IPR027417">
    <property type="entry name" value="P-loop_NTPase"/>
</dbReference>
<proteinExistence type="predicted"/>
<comment type="caution">
    <text evidence="2">The sequence shown here is derived from an EMBL/GenBank/DDBJ whole genome shotgun (WGS) entry which is preliminary data.</text>
</comment>
<dbReference type="Pfam" id="PF10199">
    <property type="entry name" value="Adaptin_binding"/>
    <property type="match status" value="1"/>
</dbReference>
<keyword evidence="3" id="KW-1185">Reference proteome</keyword>